<keyword evidence="3" id="KW-1185">Reference proteome</keyword>
<name>A0A0C3L5J9_9AGAM</name>
<evidence type="ECO:0000313" key="3">
    <source>
        <dbReference type="Proteomes" id="UP000054248"/>
    </source>
</evidence>
<organism evidence="2 3">
    <name type="scientific">Tulasnella calospora MUT 4182</name>
    <dbReference type="NCBI Taxonomy" id="1051891"/>
    <lineage>
        <taxon>Eukaryota</taxon>
        <taxon>Fungi</taxon>
        <taxon>Dikarya</taxon>
        <taxon>Basidiomycota</taxon>
        <taxon>Agaricomycotina</taxon>
        <taxon>Agaricomycetes</taxon>
        <taxon>Cantharellales</taxon>
        <taxon>Tulasnellaceae</taxon>
        <taxon>Tulasnella</taxon>
    </lineage>
</organism>
<dbReference type="HOGENOM" id="CLU_1826719_0_0_1"/>
<dbReference type="Proteomes" id="UP000054248">
    <property type="component" value="Unassembled WGS sequence"/>
</dbReference>
<evidence type="ECO:0000313" key="2">
    <source>
        <dbReference type="EMBL" id="KIO29083.1"/>
    </source>
</evidence>
<reference evidence="2 3" key="1">
    <citation type="submission" date="2014-04" db="EMBL/GenBank/DDBJ databases">
        <authorList>
            <consortium name="DOE Joint Genome Institute"/>
            <person name="Kuo A."/>
            <person name="Girlanda M."/>
            <person name="Perotto S."/>
            <person name="Kohler A."/>
            <person name="Nagy L.G."/>
            <person name="Floudas D."/>
            <person name="Copeland A."/>
            <person name="Barry K.W."/>
            <person name="Cichocki N."/>
            <person name="Veneault-Fourrey C."/>
            <person name="LaButti K."/>
            <person name="Lindquist E.A."/>
            <person name="Lipzen A."/>
            <person name="Lundell T."/>
            <person name="Morin E."/>
            <person name="Murat C."/>
            <person name="Sun H."/>
            <person name="Tunlid A."/>
            <person name="Henrissat B."/>
            <person name="Grigoriev I.V."/>
            <person name="Hibbett D.S."/>
            <person name="Martin F."/>
            <person name="Nordberg H.P."/>
            <person name="Cantor M.N."/>
            <person name="Hua S.X."/>
        </authorList>
    </citation>
    <scope>NUCLEOTIDE SEQUENCE [LARGE SCALE GENOMIC DNA]</scope>
    <source>
        <strain evidence="2 3">MUT 4182</strain>
    </source>
</reference>
<sequence>MSRRSSPHLYTGPGNTPSCTLPIHSEHQTPLSHASQHSRSTPLQGHPASVDHPTATQRITKRYRSDFPPDVTSLCLVSRLGSPPVNDGVHLSLRLSSWTGKAAQSGRFGGCTGQTAKELSTDDSEFDRVLSWVVHFLYVAL</sequence>
<feature type="compositionally biased region" description="Polar residues" evidence="1">
    <location>
        <begin position="28"/>
        <end position="43"/>
    </location>
</feature>
<reference evidence="3" key="2">
    <citation type="submission" date="2015-01" db="EMBL/GenBank/DDBJ databases">
        <title>Evolutionary Origins and Diversification of the Mycorrhizal Mutualists.</title>
        <authorList>
            <consortium name="DOE Joint Genome Institute"/>
            <consortium name="Mycorrhizal Genomics Consortium"/>
            <person name="Kohler A."/>
            <person name="Kuo A."/>
            <person name="Nagy L.G."/>
            <person name="Floudas D."/>
            <person name="Copeland A."/>
            <person name="Barry K.W."/>
            <person name="Cichocki N."/>
            <person name="Veneault-Fourrey C."/>
            <person name="LaButti K."/>
            <person name="Lindquist E.A."/>
            <person name="Lipzen A."/>
            <person name="Lundell T."/>
            <person name="Morin E."/>
            <person name="Murat C."/>
            <person name="Riley R."/>
            <person name="Ohm R."/>
            <person name="Sun H."/>
            <person name="Tunlid A."/>
            <person name="Henrissat B."/>
            <person name="Grigoriev I.V."/>
            <person name="Hibbett D.S."/>
            <person name="Martin F."/>
        </authorList>
    </citation>
    <scope>NUCLEOTIDE SEQUENCE [LARGE SCALE GENOMIC DNA]</scope>
    <source>
        <strain evidence="3">MUT 4182</strain>
    </source>
</reference>
<feature type="region of interest" description="Disordered" evidence="1">
    <location>
        <begin position="1"/>
        <end position="57"/>
    </location>
</feature>
<dbReference type="AlphaFoldDB" id="A0A0C3L5J9"/>
<accession>A0A0C3L5J9</accession>
<gene>
    <name evidence="2" type="ORF">M407DRAFT_242771</name>
</gene>
<dbReference type="EMBL" id="KN822987">
    <property type="protein sequence ID" value="KIO29083.1"/>
    <property type="molecule type" value="Genomic_DNA"/>
</dbReference>
<proteinExistence type="predicted"/>
<protein>
    <submittedName>
        <fullName evidence="2">Uncharacterized protein</fullName>
    </submittedName>
</protein>
<evidence type="ECO:0000256" key="1">
    <source>
        <dbReference type="SAM" id="MobiDB-lite"/>
    </source>
</evidence>